<proteinExistence type="predicted"/>
<dbReference type="AlphaFoldDB" id="A0A2P2Q5A2"/>
<accession>A0A2P2Q5A2</accession>
<name>A0A2P2Q5A2_RHIMU</name>
<organism evidence="1">
    <name type="scientific">Rhizophora mucronata</name>
    <name type="common">Asiatic mangrove</name>
    <dbReference type="NCBI Taxonomy" id="61149"/>
    <lineage>
        <taxon>Eukaryota</taxon>
        <taxon>Viridiplantae</taxon>
        <taxon>Streptophyta</taxon>
        <taxon>Embryophyta</taxon>
        <taxon>Tracheophyta</taxon>
        <taxon>Spermatophyta</taxon>
        <taxon>Magnoliopsida</taxon>
        <taxon>eudicotyledons</taxon>
        <taxon>Gunneridae</taxon>
        <taxon>Pentapetalae</taxon>
        <taxon>rosids</taxon>
        <taxon>fabids</taxon>
        <taxon>Malpighiales</taxon>
        <taxon>Rhizophoraceae</taxon>
        <taxon>Rhizophora</taxon>
    </lineage>
</organism>
<dbReference type="EMBL" id="GGEC01081690">
    <property type="protein sequence ID" value="MBX62174.1"/>
    <property type="molecule type" value="Transcribed_RNA"/>
</dbReference>
<reference evidence="1" key="1">
    <citation type="submission" date="2018-02" db="EMBL/GenBank/DDBJ databases">
        <title>Rhizophora mucronata_Transcriptome.</title>
        <authorList>
            <person name="Meera S.P."/>
            <person name="Sreeshan A."/>
            <person name="Augustine A."/>
        </authorList>
    </citation>
    <scope>NUCLEOTIDE SEQUENCE</scope>
    <source>
        <tissue evidence="1">Leaf</tissue>
    </source>
</reference>
<evidence type="ECO:0000313" key="1">
    <source>
        <dbReference type="EMBL" id="MBX62174.1"/>
    </source>
</evidence>
<sequence length="36" mass="4195">MLCLNHTIYMVLNCPVVAFRFFIPISQITVPLNLSW</sequence>
<protein>
    <submittedName>
        <fullName evidence="1">Uncharacterized protein</fullName>
    </submittedName>
</protein>